<dbReference type="EMBL" id="JAFLCK010000012">
    <property type="protein sequence ID" value="MBN8660624.1"/>
    <property type="molecule type" value="Genomic_DNA"/>
</dbReference>
<evidence type="ECO:0000313" key="2">
    <source>
        <dbReference type="EMBL" id="MBN8660624.1"/>
    </source>
</evidence>
<sequence>MTSSVQKEEVKFKFAWMFGRTNDILFYFAPIVLALAVYYALESNLVAAGLMTVIAANGLGLNQLHLGPSWYFYFDKNNQEHWLSDKKRAFMFYVVPIIILLVCTVMGVCQPGLLFLLTTLWGMQHFIQQNFGILALYHNHNCGEAVVSRELQQRSLWASSLFFCSFYFERLMLKGQHATAFLIVASVLALAAIFYCGLYLRSLRQQVKDGAALNVPALLFWFVSVIYFSPFAFAKYNEMTAFLIPGVMHWSQYMFLNYMLAKYKYEGERAKLMPLHPLLLFALLAAFLFVFSFFLYSVKLSGHFVQPLVGFLFGLSNVHYFQDAFLWRFREEFQRQSILPYIKRARLIESGKS</sequence>
<feature type="transmembrane region" description="Helical" evidence="1">
    <location>
        <begin position="304"/>
        <end position="321"/>
    </location>
</feature>
<feature type="transmembrane region" description="Helical" evidence="1">
    <location>
        <begin position="212"/>
        <end position="233"/>
    </location>
</feature>
<comment type="caution">
    <text evidence="2">The sequence shown here is derived from an EMBL/GenBank/DDBJ whole genome shotgun (WGS) entry which is preliminary data.</text>
</comment>
<feature type="transmembrane region" description="Helical" evidence="1">
    <location>
        <begin position="48"/>
        <end position="73"/>
    </location>
</feature>
<protein>
    <submittedName>
        <fullName evidence="2">Uncharacterized protein</fullName>
    </submittedName>
</protein>
<name>A0A8J7TLH3_9BACT</name>
<gene>
    <name evidence="2" type="ORF">J0M35_09695</name>
</gene>
<keyword evidence="1" id="KW-0472">Membrane</keyword>
<proteinExistence type="predicted"/>
<feature type="transmembrane region" description="Helical" evidence="1">
    <location>
        <begin position="278"/>
        <end position="298"/>
    </location>
</feature>
<reference evidence="2" key="1">
    <citation type="submission" date="2021-02" db="EMBL/GenBank/DDBJ databases">
        <title>Genome-Resolved Metagenomics of a Microbial Community Performing Photosynthetic Biological Nutrient Removal.</title>
        <authorList>
            <person name="Mcdaniel E.A."/>
        </authorList>
    </citation>
    <scope>NUCLEOTIDE SEQUENCE</scope>
    <source>
        <strain evidence="2">UWPOB_OBS1</strain>
    </source>
</reference>
<feature type="transmembrane region" description="Helical" evidence="1">
    <location>
        <begin position="93"/>
        <end position="117"/>
    </location>
</feature>
<accession>A0A8J7TLH3</accession>
<evidence type="ECO:0000256" key="1">
    <source>
        <dbReference type="SAM" id="Phobius"/>
    </source>
</evidence>
<dbReference type="Proteomes" id="UP000664277">
    <property type="component" value="Unassembled WGS sequence"/>
</dbReference>
<feature type="transmembrane region" description="Helical" evidence="1">
    <location>
        <begin position="179"/>
        <end position="200"/>
    </location>
</feature>
<feature type="transmembrane region" description="Helical" evidence="1">
    <location>
        <begin position="24"/>
        <end position="41"/>
    </location>
</feature>
<feature type="transmembrane region" description="Helical" evidence="1">
    <location>
        <begin position="239"/>
        <end position="258"/>
    </location>
</feature>
<evidence type="ECO:0000313" key="3">
    <source>
        <dbReference type="Proteomes" id="UP000664277"/>
    </source>
</evidence>
<organism evidence="2 3">
    <name type="scientific">Candidatus Obscuribacter phosphatis</name>
    <dbReference type="NCBI Taxonomy" id="1906157"/>
    <lineage>
        <taxon>Bacteria</taxon>
        <taxon>Bacillati</taxon>
        <taxon>Candidatus Melainabacteria</taxon>
        <taxon>Candidatus Obscuribacterales</taxon>
        <taxon>Candidatus Obscuribacteraceae</taxon>
        <taxon>Candidatus Obscuribacter</taxon>
    </lineage>
</organism>
<dbReference type="AlphaFoldDB" id="A0A8J7TLH3"/>
<keyword evidence="1" id="KW-1133">Transmembrane helix</keyword>
<keyword evidence="1" id="KW-0812">Transmembrane</keyword>